<feature type="domain" description="Cytochrome b/b6 N-terminal region profile" evidence="2">
    <location>
        <begin position="15"/>
        <end position="72"/>
    </location>
</feature>
<organism evidence="3 4">
    <name type="scientific">Alkalihalobacterium chitinilyticum</name>
    <dbReference type="NCBI Taxonomy" id="2980103"/>
    <lineage>
        <taxon>Bacteria</taxon>
        <taxon>Bacillati</taxon>
        <taxon>Bacillota</taxon>
        <taxon>Bacilli</taxon>
        <taxon>Bacillales</taxon>
        <taxon>Bacillaceae</taxon>
        <taxon>Alkalihalobacterium</taxon>
    </lineage>
</organism>
<evidence type="ECO:0000313" key="4">
    <source>
        <dbReference type="Proteomes" id="UP001148125"/>
    </source>
</evidence>
<evidence type="ECO:0000259" key="2">
    <source>
        <dbReference type="Pfam" id="PF00033"/>
    </source>
</evidence>
<reference evidence="3" key="1">
    <citation type="submission" date="2024-05" db="EMBL/GenBank/DDBJ databases">
        <title>Alkalihalobacillus sp. strain MEB203 novel alkaliphilic bacterium from Lonar Lake, India.</title>
        <authorList>
            <person name="Joshi A."/>
            <person name="Thite S."/>
            <person name="Mengade P."/>
        </authorList>
    </citation>
    <scope>NUCLEOTIDE SEQUENCE</scope>
    <source>
        <strain evidence="3">MEB 203</strain>
    </source>
</reference>
<keyword evidence="1" id="KW-0472">Membrane</keyword>
<proteinExistence type="predicted"/>
<gene>
    <name evidence="3" type="ORF">N7Z68_13530</name>
</gene>
<dbReference type="SUPFAM" id="SSF81342">
    <property type="entry name" value="Transmembrane di-heme cytochromes"/>
    <property type="match status" value="1"/>
</dbReference>
<comment type="caution">
    <text evidence="3">The sequence shown here is derived from an EMBL/GenBank/DDBJ whole genome shotgun (WGS) entry which is preliminary data.</text>
</comment>
<protein>
    <recommendedName>
        <fullName evidence="2">Cytochrome b/b6 N-terminal region profile domain-containing protein</fullName>
    </recommendedName>
</protein>
<dbReference type="InterPro" id="IPR016174">
    <property type="entry name" value="Di-haem_cyt_TM"/>
</dbReference>
<dbReference type="RefSeq" id="WP_275119013.1">
    <property type="nucleotide sequence ID" value="NZ_JAOTPO010000009.1"/>
</dbReference>
<keyword evidence="1" id="KW-1133">Transmembrane helix</keyword>
<keyword evidence="1" id="KW-0812">Transmembrane</keyword>
<dbReference type="EMBL" id="JAOTPO010000009">
    <property type="protein sequence ID" value="MDE5414396.1"/>
    <property type="molecule type" value="Genomic_DNA"/>
</dbReference>
<name>A0ABT5VG23_9BACI</name>
<accession>A0ABT5VG23</accession>
<keyword evidence="4" id="KW-1185">Reference proteome</keyword>
<dbReference type="InterPro" id="IPR005797">
    <property type="entry name" value="Cyt_b/b6_N"/>
</dbReference>
<dbReference type="Proteomes" id="UP001148125">
    <property type="component" value="Unassembled WGS sequence"/>
</dbReference>
<evidence type="ECO:0000256" key="1">
    <source>
        <dbReference type="SAM" id="Phobius"/>
    </source>
</evidence>
<dbReference type="Gene3D" id="1.20.810.10">
    <property type="entry name" value="Cytochrome Bc1 Complex, Chain C"/>
    <property type="match status" value="1"/>
</dbReference>
<feature type="transmembrane region" description="Helical" evidence="1">
    <location>
        <begin position="12"/>
        <end position="33"/>
    </location>
</feature>
<evidence type="ECO:0000313" key="3">
    <source>
        <dbReference type="EMBL" id="MDE5414396.1"/>
    </source>
</evidence>
<feature type="transmembrane region" description="Helical" evidence="1">
    <location>
        <begin position="53"/>
        <end position="77"/>
    </location>
</feature>
<dbReference type="Pfam" id="PF00033">
    <property type="entry name" value="Cytochrome_B"/>
    <property type="match status" value="1"/>
</dbReference>
<sequence length="89" mass="10093">MKLLVQSIIISLVIHAFYFIGQIVYGLMLTNSYVPDIVDSYESVAYLQNEVTFGYIISPIFLFVSFIIVTCLAALAIQLIKKWRGGREL</sequence>
<dbReference type="InterPro" id="IPR027387">
    <property type="entry name" value="Cytb/b6-like_sf"/>
</dbReference>